<dbReference type="GO" id="GO:0055052">
    <property type="term" value="C:ATP-binding cassette (ABC) transporter complex, substrate-binding subunit-containing"/>
    <property type="evidence" value="ECO:0007669"/>
    <property type="project" value="TreeGrafter"/>
</dbReference>
<dbReference type="Pfam" id="PF01547">
    <property type="entry name" value="SBP_bac_1"/>
    <property type="match status" value="1"/>
</dbReference>
<dbReference type="SUPFAM" id="SSF53850">
    <property type="entry name" value="Periplasmic binding protein-like II"/>
    <property type="match status" value="1"/>
</dbReference>
<dbReference type="PANTHER" id="PTHR30061">
    <property type="entry name" value="MALTOSE-BINDING PERIPLASMIC PROTEIN"/>
    <property type="match status" value="1"/>
</dbReference>
<comment type="caution">
    <text evidence="5">The sequence shown here is derived from an EMBL/GenBank/DDBJ whole genome shotgun (WGS) entry which is preliminary data.</text>
</comment>
<dbReference type="GO" id="GO:0042956">
    <property type="term" value="P:maltodextrin transmembrane transport"/>
    <property type="evidence" value="ECO:0007669"/>
    <property type="project" value="TreeGrafter"/>
</dbReference>
<keyword evidence="6" id="KW-1185">Reference proteome</keyword>
<dbReference type="EMBL" id="JACXAI010000004">
    <property type="protein sequence ID" value="MBD1379605.1"/>
    <property type="molecule type" value="Genomic_DNA"/>
</dbReference>
<evidence type="ECO:0000256" key="2">
    <source>
        <dbReference type="ARBA" id="ARBA00022448"/>
    </source>
</evidence>
<keyword evidence="2" id="KW-0813">Transport</keyword>
<evidence type="ECO:0000256" key="1">
    <source>
        <dbReference type="ARBA" id="ARBA00008520"/>
    </source>
</evidence>
<protein>
    <submittedName>
        <fullName evidence="5">Extracellular solute-binding protein</fullName>
    </submittedName>
</protein>
<sequence length="426" mass="46975">MIKVKFLYISFFVLIFLIGCSAPETAMNPESQGSSKELTVWHIESGAAAEKTLENAAKRFEEKNPGVTVNVVKQENDPYKSKLAVAMGGGNPPDVFHSWGGGWLENFVNSGQVKEITNDIDKENYLEAAISAATYDGKIYGAPLAMDVVPVWYNKKIFEEYNLKEPKTYEELLEVVETLKSNNIIPFSLANQSKWPGAFYLMYFAERYGGTELFNEAYGRAGRAFDDEAYIKAGRKIQELVKAGAFPEGMNGLNFDTGQSRQLLYTGKAGMELMGSWMLGLTRSEFPEFEENLGFFLFPAISGEQGAENHIVGGVSPVFSVAEKSPNADLAAELVKELTSVETAQQLANTDGAISAVNGVEYEDEFIQEINEVLEGAENMQTYYDQTLPPELAEVHLDTTQGLFGLSITPEEAAAQVEKKAKELLE</sequence>
<dbReference type="GO" id="GO:0015768">
    <property type="term" value="P:maltose transport"/>
    <property type="evidence" value="ECO:0007669"/>
    <property type="project" value="TreeGrafter"/>
</dbReference>
<evidence type="ECO:0000256" key="4">
    <source>
        <dbReference type="SAM" id="SignalP"/>
    </source>
</evidence>
<dbReference type="PANTHER" id="PTHR30061:SF50">
    <property type="entry name" value="MALTOSE_MALTODEXTRIN-BINDING PERIPLASMIC PROTEIN"/>
    <property type="match status" value="1"/>
</dbReference>
<name>A0A926NEZ9_9BACI</name>
<comment type="similarity">
    <text evidence="1">Belongs to the bacterial solute-binding protein 1 family.</text>
</comment>
<evidence type="ECO:0000313" key="5">
    <source>
        <dbReference type="EMBL" id="MBD1379605.1"/>
    </source>
</evidence>
<gene>
    <name evidence="5" type="ORF">IC621_05125</name>
</gene>
<dbReference type="Gene3D" id="3.40.190.10">
    <property type="entry name" value="Periplasmic binding protein-like II"/>
    <property type="match status" value="2"/>
</dbReference>
<organism evidence="5 6">
    <name type="scientific">Metabacillus arenae</name>
    <dbReference type="NCBI Taxonomy" id="2771434"/>
    <lineage>
        <taxon>Bacteria</taxon>
        <taxon>Bacillati</taxon>
        <taxon>Bacillota</taxon>
        <taxon>Bacilli</taxon>
        <taxon>Bacillales</taxon>
        <taxon>Bacillaceae</taxon>
        <taxon>Metabacillus</taxon>
    </lineage>
</organism>
<dbReference type="PROSITE" id="PS51257">
    <property type="entry name" value="PROKAR_LIPOPROTEIN"/>
    <property type="match status" value="1"/>
</dbReference>
<reference evidence="5" key="1">
    <citation type="submission" date="2020-09" db="EMBL/GenBank/DDBJ databases">
        <title>A novel bacterium of genus Bacillus, isolated from South China Sea.</title>
        <authorList>
            <person name="Huang H."/>
            <person name="Mo K."/>
            <person name="Hu Y."/>
        </authorList>
    </citation>
    <scope>NUCLEOTIDE SEQUENCE</scope>
    <source>
        <strain evidence="5">IB182487</strain>
    </source>
</reference>
<dbReference type="AlphaFoldDB" id="A0A926NEZ9"/>
<dbReference type="InterPro" id="IPR006059">
    <property type="entry name" value="SBP"/>
</dbReference>
<evidence type="ECO:0000256" key="3">
    <source>
        <dbReference type="ARBA" id="ARBA00022729"/>
    </source>
</evidence>
<evidence type="ECO:0000313" key="6">
    <source>
        <dbReference type="Proteomes" id="UP000626844"/>
    </source>
</evidence>
<dbReference type="RefSeq" id="WP_191156416.1">
    <property type="nucleotide sequence ID" value="NZ_JACXAI010000004.1"/>
</dbReference>
<feature type="chain" id="PRO_5038548665" evidence="4">
    <location>
        <begin position="27"/>
        <end position="426"/>
    </location>
</feature>
<keyword evidence="3 4" id="KW-0732">Signal</keyword>
<feature type="signal peptide" evidence="4">
    <location>
        <begin position="1"/>
        <end position="26"/>
    </location>
</feature>
<dbReference type="GO" id="GO:1901982">
    <property type="term" value="F:maltose binding"/>
    <property type="evidence" value="ECO:0007669"/>
    <property type="project" value="TreeGrafter"/>
</dbReference>
<dbReference type="Proteomes" id="UP000626844">
    <property type="component" value="Unassembled WGS sequence"/>
</dbReference>
<accession>A0A926NEZ9</accession>
<proteinExistence type="inferred from homology"/>